<protein>
    <submittedName>
        <fullName evidence="1">231R</fullName>
    </submittedName>
</protein>
<reference evidence="1 2" key="2">
    <citation type="journal article" date="1986" name="Med. Microbiol. Immunol.">
        <title>Insect iridescent virus type 6 induced toxic degenerative hepatitis in mice.</title>
        <authorList>
            <person name="Lorbacher de Ruiz H."/>
            <person name="Gelderblom H."/>
            <person name="Hofmann W."/>
            <person name="Darai G."/>
        </authorList>
    </citation>
    <scope>NUCLEOTIDE SEQUENCE [LARGE SCALE GENOMIC DNA]</scope>
</reference>
<reference evidence="1 2" key="6">
    <citation type="journal article" date="1992" name="Virus Genes">
        <title>Characterization of the third origin of DNA replication of the genome of insect iridescent virus type 6.</title>
        <authorList>
            <person name="Sonntag K.C."/>
            <person name="Darai G."/>
        </authorList>
    </citation>
    <scope>NUCLEOTIDE SEQUENCE [LARGE SCALE GENOMIC DNA]</scope>
</reference>
<reference evidence="1 2" key="3">
    <citation type="journal article" date="1987" name="Virology">
        <title>Molecular cloning and physical mapping of the genome of insect iridescent virus type 6: further evidence for circular permutation of the viral genome.</title>
        <authorList>
            <person name="Schnitzler P."/>
            <person name="Soltau J.B."/>
            <person name="Fischer M."/>
            <person name="Reisner H."/>
            <person name="Scholz J."/>
            <person name="Delius H."/>
            <person name="Darai G."/>
        </authorList>
    </citation>
    <scope>NUCLEOTIDE SEQUENCE [LARGE SCALE GENOMIC DNA]</scope>
</reference>
<reference evidence="1 2" key="15">
    <citation type="journal article" date="2001" name="Virology">
        <title>Analysis of the first complete DNA sequence of an invertebrate iridovirus: coding strategy of the genome of Chilo iridescent virus.</title>
        <authorList>
            <person name="Jakob N.J."/>
            <person name="Muller K."/>
            <person name="Bahr U."/>
            <person name="Darai G."/>
        </authorList>
    </citation>
    <scope>NUCLEOTIDE SEQUENCE [LARGE SCALE GENOMIC DNA]</scope>
</reference>
<reference evidence="1 2" key="8">
    <citation type="journal article" date="1994" name="Intervirology">
        <title>Identification of the primary structure and the coding capacity of the genome of insect iridescent virus type 6 between the genome coordinates 0.310 and 0.347 (7990 bp).</title>
        <authorList>
            <person name="Sonntag K.C."/>
            <person name="Schnitzler P."/>
            <person name="Janssen W."/>
            <person name="Darai G."/>
        </authorList>
    </citation>
    <scope>NUCLEOTIDE SEQUENCE [LARGE SCALE GENOMIC DNA]</scope>
</reference>
<evidence type="ECO:0000313" key="1">
    <source>
        <dbReference type="EMBL" id="AAK82092.1"/>
    </source>
</evidence>
<dbReference type="RefSeq" id="NP_149694.1">
    <property type="nucleotide sequence ID" value="NC_003038.1"/>
</dbReference>
<proteinExistence type="predicted"/>
<organismHost>
    <name type="scientific">Gryllus campestris</name>
    <dbReference type="NCBI Taxonomy" id="58607"/>
</organismHost>
<dbReference type="Proteomes" id="UP000001359">
    <property type="component" value="Segment"/>
</dbReference>
<reference evidence="1 2" key="13">
    <citation type="journal article" date="1998" name="Virus Genes">
        <title>Identification of a thymidylate synthase gene within the genome of Chilo iridescent virus.</title>
        <authorList>
            <person name="Muller K."/>
            <person name="Tidona C.A."/>
            <person name="Bahr U."/>
            <person name="Darai G."/>
        </authorList>
    </citation>
    <scope>NUCLEOTIDE SEQUENCE [LARGE SCALE GENOMIC DNA]</scope>
</reference>
<reference evidence="1 2" key="7">
    <citation type="journal article" date="1993" name="J. Gen. Virol.">
        <title>Identification of the gene encoding the major capsid protein of insect iridescent virus type 6 by polymerase chain reaction.</title>
        <authorList>
            <person name="Stohwasser R."/>
            <person name="Raab K."/>
            <person name="Schnitzler P."/>
            <person name="Janssen W."/>
            <person name="Darai G."/>
        </authorList>
    </citation>
    <scope>NUCLEOTIDE SEQUENCE [LARGE SCALE GENOMIC DNA]</scope>
</reference>
<reference evidence="1 2" key="5">
    <citation type="journal article" date="1992" name="Virus Genes">
        <title>Identification and mapping of origins of DNA replication within the DNA sequences of the genome of insect iridescent virus type 6.</title>
        <authorList>
            <person name="Handermann M."/>
            <person name="Schnitzler P."/>
            <person name="Rosen-Wolff A."/>
            <person name="Raab K."/>
            <person name="Sonntag K.C."/>
            <person name="Darai G."/>
        </authorList>
    </citation>
    <scope>NUCLEOTIDE SEQUENCE [LARGE SCALE GENOMIC DNA]</scope>
</reference>
<reference evidence="1 2" key="14">
    <citation type="journal article" date="1999" name="Virus Genes">
        <title>Identification of a gene cluster within the genome of Chilo iridescent virus encoding enzymes involved in viral DNA replication and processing.</title>
        <authorList>
            <person name="Muller K."/>
            <person name="Tidona C.A."/>
            <person name="Darai G."/>
        </authorList>
    </citation>
    <scope>NUCLEOTIDE SEQUENCE [LARGE SCALE GENOMIC DNA]</scope>
</reference>
<reference evidence="1 2" key="10">
    <citation type="journal article" date="1994" name="Nucleic Acids Res.">
        <title>Identification of genes encoding zinc finger proteins, non-histone chromosomal HMG protein homologue, and a putative GTP phosphohydrolase in the genome of Chilo iridescent virus.</title>
        <authorList>
            <person name="Schnitzler P."/>
            <person name="Hug M."/>
            <person name="Handermann M."/>
            <person name="Janssen W."/>
            <person name="Koonin E.V."/>
            <person name="Delius H."/>
            <person name="Darai C."/>
        </authorList>
    </citation>
    <scope>NUCLEOTIDE SEQUENCE [LARGE SCALE GENOMIC DNA]</scope>
</reference>
<evidence type="ECO:0000313" key="2">
    <source>
        <dbReference type="Proteomes" id="UP000001359"/>
    </source>
</evidence>
<organism evidence="1 2">
    <name type="scientific">Invertebrate iridescent virus 6</name>
    <name type="common">IIV-6</name>
    <name type="synonym">Chilo iridescent virus</name>
    <dbReference type="NCBI Taxonomy" id="176652"/>
    <lineage>
        <taxon>Viruses</taxon>
        <taxon>Varidnaviria</taxon>
        <taxon>Bamfordvirae</taxon>
        <taxon>Nucleocytoviricota</taxon>
        <taxon>Megaviricetes</taxon>
        <taxon>Pimascovirales</taxon>
        <taxon>Pimascovirales incertae sedis</taxon>
        <taxon>Iridoviridae</taxon>
        <taxon>Betairidovirinae</taxon>
        <taxon>Iridovirus</taxon>
        <taxon>Iridovirus chilo1</taxon>
    </lineage>
</organism>
<organismHost>
    <name type="scientific">Acheta domesticus</name>
    <name type="common">House cricket</name>
    <dbReference type="NCBI Taxonomy" id="6997"/>
</organismHost>
<reference evidence="1 2" key="1">
    <citation type="journal article" date="1984" name="J. Virol.">
        <title>DNA analysis of insect iridescent virus 6: evidence for circular permutation and terminal redundancy.</title>
        <authorList>
            <person name="Delius H."/>
            <person name="Darai G."/>
            <person name="Fluegel R.M."/>
        </authorList>
    </citation>
    <scope>NUCLEOTIDE SEQUENCE [LARGE SCALE GENOMIC DNA]</scope>
</reference>
<dbReference type="GeneID" id="1733007"/>
<reference evidence="1 2" key="4">
    <citation type="journal article" date="1988" name="Virology">
        <title>Identification and characterization of the repetitive DNA element in the genome of insect iridescent virus type 6.</title>
        <authorList>
            <person name="Fischer M."/>
            <person name="Schnitzler P."/>
            <person name="Delius H."/>
            <person name="Darai G."/>
        </authorList>
    </citation>
    <scope>NUCLEOTIDE SEQUENCE [LARGE SCALE GENOMIC DNA]</scope>
</reference>
<reference evidence="1 2" key="9">
    <citation type="journal article" date="1994" name="J. Gen. Virol.">
        <title>Insect iridescent virus type 6 encodes a polypeptide related to the largest subunit of eukaryotic RNA polymerase II.</title>
        <authorList>
            <person name="Schnitzler P."/>
            <person name="Sonntag K.C."/>
            <person name="Muller M."/>
            <person name="Janssen W."/>
            <person name="Bugert J.J."/>
            <person name="Koonin E.V."/>
            <person name="Darai G."/>
        </authorList>
    </citation>
    <scope>NUCLEOTIDE SEQUENCE [LARGE SCALE GENOMIC DNA]</scope>
</reference>
<organismHost>
    <name type="scientific">Spodoptera frugiperda</name>
    <name type="common">Fall armyworm</name>
    <dbReference type="NCBI Taxonomy" id="7108"/>
</organismHost>
<sequence>MYFNNTIELSINVGSPKPYSTRKTTSTSKLTLSIVSLTYKLLVKR</sequence>
<keyword evidence="2" id="KW-1185">Reference proteome</keyword>
<reference evidence="1 2" key="12">
    <citation type="journal article" date="1997" name="Virus Genes">
        <title>The DNA sequence of Chilo iridescent virus between the genome coordinates 0.101 and 0.391; similarities in coding strategy between insect and vertebrate iridoviruses.</title>
        <authorList>
            <person name="Bahr U."/>
            <person name="Tidona C.A."/>
            <person name="Darai G."/>
        </authorList>
    </citation>
    <scope>NUCLEOTIDE SEQUENCE [LARGE SCALE GENOMIC DNA]</scope>
</reference>
<organismHost>
    <name type="scientific">Gryllus bimaculatus</name>
    <name type="common">Two-spotted cricket</name>
    <dbReference type="NCBI Taxonomy" id="6999"/>
</organismHost>
<organismHost>
    <name type="scientific">Chilo suppressalis</name>
    <name type="common">Asiatic rice borer moth</name>
    <dbReference type="NCBI Taxonomy" id="168631"/>
</organismHost>
<dbReference type="KEGG" id="vg:1733007"/>
<reference evidence="1 2" key="11">
    <citation type="journal article" date="1994" name="Virus Genes">
        <title>Chilo iridescent virus encodes a putative helicase belonging to a distinct family within the "DEAD/H" superfamily: implications for the evolution of large DNA viruses.</title>
        <authorList>
            <person name="Sonntag K.C."/>
            <person name="Schnitzler P."/>
            <person name="Koonin E.V."/>
            <person name="Darai G."/>
        </authorList>
    </citation>
    <scope>NUCLEOTIDE SEQUENCE [LARGE SCALE GENOMIC DNA]</scope>
</reference>
<dbReference type="EMBL" id="AF303741">
    <property type="protein sequence ID" value="AAK82092.1"/>
    <property type="molecule type" value="Genomic_DNA"/>
</dbReference>
<name>Q91FU1_IIV6</name>
<accession>Q91FU1</accession>